<evidence type="ECO:0000256" key="1">
    <source>
        <dbReference type="ARBA" id="ARBA00007430"/>
    </source>
</evidence>
<dbReference type="PATRIC" id="fig|1125411.7.peg.1370"/>
<dbReference type="KEGG" id="tsn:W908_06955"/>
<feature type="transmembrane region" description="Helical" evidence="2">
    <location>
        <begin position="50"/>
        <end position="70"/>
    </location>
</feature>
<dbReference type="SUPFAM" id="SSF53335">
    <property type="entry name" value="S-adenosyl-L-methionine-dependent methyltransferases"/>
    <property type="match status" value="1"/>
</dbReference>
<dbReference type="InterPro" id="IPR029063">
    <property type="entry name" value="SAM-dependent_MTases_sf"/>
</dbReference>
<dbReference type="Proteomes" id="UP000068905">
    <property type="component" value="Chromosome"/>
</dbReference>
<dbReference type="EMBL" id="CP006911">
    <property type="protein sequence ID" value="ALE02292.1"/>
    <property type="molecule type" value="Genomic_DNA"/>
</dbReference>
<sequence>MLNLLNKLLSISRFYKQIIIIFCDIFLLIFSILASFSIRLGYLYWPQNDLIMVVFGAPLFAIPIFISFGLYRDIIRFIGLQALWKVSKAVFLYSLLWSLICFIYITSSQFANVQGIPRSVIVLNILLSLLMVAGFRVFGRWILTKCLNLLTSFISKNVIIYGAGEAGRQLSHSLVETNEFNLVGFLDDDVSIQKNSINGKNIYSRLEFSELIHNLNITEVFLALPSLSINIRREIIDFLEPFSVHVRSLPSMLDLVRGNIRISDLNEIGIDDLLGRDKVIANNELLNLNILNKVVLVTGAGGSIGSELCRQIILLKPKTLILYELSEFALYQIDKELNNGNFGKVVIFPILGSVNNQKRLSQVFTKFNVDTIYHAAAYKHVPIVEFNNTEGITNNILGTYNCALAAIESSVETFVLISTDKAVRPTNTMGATKRFAELILQSLADHQDNLNLNFNQKISNHTQLSSKTRFMMVRFGNVLGSSGSVIPLFMEQIKSGGPVTVTHGEMQRYFMTISEAVQLVIQAGSMGIGGDVFVLDMGKPMSILALAKKMIRLSGLEVKSQDNPNGDIEIIFSGLRPGEKLYEELLIGKNVSNTENPMIMRAKEKMLPLIELEAIINELKVAINNNEIDTMRKLLIKAVPEFKPQTDIKDILFKDCDSK</sequence>
<evidence type="ECO:0000313" key="4">
    <source>
        <dbReference type="EMBL" id="ALE02292.1"/>
    </source>
</evidence>
<comment type="similarity">
    <text evidence="1">Belongs to the polysaccharide synthase family.</text>
</comment>
<name>A0A0M4M3H2_9GAMM</name>
<organism evidence="4 5">
    <name type="scientific">Candidatus Pseudothioglobus singularis PS1</name>
    <dbReference type="NCBI Taxonomy" id="1125411"/>
    <lineage>
        <taxon>Bacteria</taxon>
        <taxon>Pseudomonadati</taxon>
        <taxon>Pseudomonadota</taxon>
        <taxon>Gammaproteobacteria</taxon>
        <taxon>Candidatus Pseudothioglobaceae</taxon>
        <taxon>Candidatus Pseudothioglobus</taxon>
    </lineage>
</organism>
<dbReference type="CDD" id="cd05237">
    <property type="entry name" value="UDP_invert_4-6DH_SDR_e"/>
    <property type="match status" value="1"/>
</dbReference>
<dbReference type="OrthoDB" id="9803111at2"/>
<dbReference type="STRING" id="1125411.W908_06955"/>
<dbReference type="PANTHER" id="PTHR43318">
    <property type="entry name" value="UDP-N-ACETYLGLUCOSAMINE 4,6-DEHYDRATASE"/>
    <property type="match status" value="1"/>
</dbReference>
<keyword evidence="5" id="KW-1185">Reference proteome</keyword>
<feature type="transmembrane region" description="Helical" evidence="2">
    <location>
        <begin position="90"/>
        <end position="107"/>
    </location>
</feature>
<evidence type="ECO:0000313" key="5">
    <source>
        <dbReference type="Proteomes" id="UP000068905"/>
    </source>
</evidence>
<reference evidence="4 5" key="1">
    <citation type="journal article" date="2015" name="Genome Announc.">
        <title>Genome Sequence of 'Candidatus Thioglobus singularis' Strain PS1, a Mixotroph from the SUP05 Clade of Marine Gammaproteobacteria.</title>
        <authorList>
            <person name="Marshall K.T."/>
            <person name="Morris R.M."/>
        </authorList>
    </citation>
    <scope>NUCLEOTIDE SEQUENCE [LARGE SCALE GENOMIC DNA]</scope>
    <source>
        <strain evidence="4 5">PS1</strain>
    </source>
</reference>
<keyword evidence="2" id="KW-1133">Transmembrane helix</keyword>
<dbReference type="InterPro" id="IPR036291">
    <property type="entry name" value="NAD(P)-bd_dom_sf"/>
</dbReference>
<keyword evidence="2" id="KW-0472">Membrane</keyword>
<dbReference type="PANTHER" id="PTHR43318:SF1">
    <property type="entry name" value="POLYSACCHARIDE BIOSYNTHESIS PROTEIN EPSC-RELATED"/>
    <property type="match status" value="1"/>
</dbReference>
<dbReference type="AlphaFoldDB" id="A0A0M4M3H2"/>
<dbReference type="Pfam" id="PF02719">
    <property type="entry name" value="Polysacc_synt_2"/>
    <property type="match status" value="1"/>
</dbReference>
<feature type="transmembrane region" description="Helical" evidence="2">
    <location>
        <begin position="119"/>
        <end position="138"/>
    </location>
</feature>
<evidence type="ECO:0000256" key="2">
    <source>
        <dbReference type="SAM" id="Phobius"/>
    </source>
</evidence>
<accession>A0A0M4M3H2</accession>
<evidence type="ECO:0000259" key="3">
    <source>
        <dbReference type="Pfam" id="PF02719"/>
    </source>
</evidence>
<feature type="transmembrane region" description="Helical" evidence="2">
    <location>
        <begin position="21"/>
        <end position="44"/>
    </location>
</feature>
<proteinExistence type="inferred from homology"/>
<gene>
    <name evidence="4" type="ORF">W908_06955</name>
</gene>
<dbReference type="InterPro" id="IPR051203">
    <property type="entry name" value="Polysaccharide_Synthase-Rel"/>
</dbReference>
<dbReference type="SUPFAM" id="SSF51735">
    <property type="entry name" value="NAD(P)-binding Rossmann-fold domains"/>
    <property type="match status" value="1"/>
</dbReference>
<feature type="domain" description="Polysaccharide biosynthesis protein CapD-like" evidence="3">
    <location>
        <begin position="295"/>
        <end position="603"/>
    </location>
</feature>
<dbReference type="InterPro" id="IPR003869">
    <property type="entry name" value="Polysac_CapD-like"/>
</dbReference>
<dbReference type="Gene3D" id="3.40.50.720">
    <property type="entry name" value="NAD(P)-binding Rossmann-like Domain"/>
    <property type="match status" value="2"/>
</dbReference>
<keyword evidence="2" id="KW-0812">Transmembrane</keyword>
<protein>
    <submittedName>
        <fullName evidence="4">Membrane protein</fullName>
    </submittedName>
</protein>